<evidence type="ECO:0000256" key="3">
    <source>
        <dbReference type="PROSITE-ProRule" id="PRU10141"/>
    </source>
</evidence>
<proteinExistence type="predicted"/>
<dbReference type="GO" id="GO:0004674">
    <property type="term" value="F:protein serine/threonine kinase activity"/>
    <property type="evidence" value="ECO:0007669"/>
    <property type="project" value="TreeGrafter"/>
</dbReference>
<evidence type="ECO:0000313" key="6">
    <source>
        <dbReference type="EMBL" id="KAK3361424.1"/>
    </source>
</evidence>
<dbReference type="GO" id="GO:0005634">
    <property type="term" value="C:nucleus"/>
    <property type="evidence" value="ECO:0007669"/>
    <property type="project" value="TreeGrafter"/>
</dbReference>
<protein>
    <submittedName>
        <fullName evidence="6">Kinase-like domain-containing protein</fullName>
    </submittedName>
</protein>
<keyword evidence="2 3" id="KW-0067">ATP-binding</keyword>
<dbReference type="Gene3D" id="1.10.510.10">
    <property type="entry name" value="Transferase(Phosphotransferase) domain 1"/>
    <property type="match status" value="1"/>
</dbReference>
<gene>
    <name evidence="6" type="ORF">B0T24DRAFT_108862</name>
</gene>
<reference evidence="6" key="1">
    <citation type="journal article" date="2023" name="Mol. Phylogenet. Evol.">
        <title>Genome-scale phylogeny and comparative genomics of the fungal order Sordariales.</title>
        <authorList>
            <person name="Hensen N."/>
            <person name="Bonometti L."/>
            <person name="Westerberg I."/>
            <person name="Brannstrom I.O."/>
            <person name="Guillou S."/>
            <person name="Cros-Aarteil S."/>
            <person name="Calhoun S."/>
            <person name="Haridas S."/>
            <person name="Kuo A."/>
            <person name="Mondo S."/>
            <person name="Pangilinan J."/>
            <person name="Riley R."/>
            <person name="LaButti K."/>
            <person name="Andreopoulos B."/>
            <person name="Lipzen A."/>
            <person name="Chen C."/>
            <person name="Yan M."/>
            <person name="Daum C."/>
            <person name="Ng V."/>
            <person name="Clum A."/>
            <person name="Steindorff A."/>
            <person name="Ohm R.A."/>
            <person name="Martin F."/>
            <person name="Silar P."/>
            <person name="Natvig D.O."/>
            <person name="Lalanne C."/>
            <person name="Gautier V."/>
            <person name="Ament-Velasquez S.L."/>
            <person name="Kruys A."/>
            <person name="Hutchinson M.I."/>
            <person name="Powell A.J."/>
            <person name="Barry K."/>
            <person name="Miller A.N."/>
            <person name="Grigoriev I.V."/>
            <person name="Debuchy R."/>
            <person name="Gladieux P."/>
            <person name="Hiltunen Thoren M."/>
            <person name="Johannesson H."/>
        </authorList>
    </citation>
    <scope>NUCLEOTIDE SEQUENCE</scope>
    <source>
        <strain evidence="6">CBS 958.72</strain>
    </source>
</reference>
<keyword evidence="6" id="KW-0418">Kinase</keyword>
<dbReference type="InterPro" id="IPR008271">
    <property type="entry name" value="Ser/Thr_kinase_AS"/>
</dbReference>
<evidence type="ECO:0000256" key="1">
    <source>
        <dbReference type="ARBA" id="ARBA00022741"/>
    </source>
</evidence>
<evidence type="ECO:0000313" key="7">
    <source>
        <dbReference type="Proteomes" id="UP001287356"/>
    </source>
</evidence>
<evidence type="ECO:0000256" key="2">
    <source>
        <dbReference type="ARBA" id="ARBA00022840"/>
    </source>
</evidence>
<dbReference type="PROSITE" id="PS50011">
    <property type="entry name" value="PROTEIN_KINASE_DOM"/>
    <property type="match status" value="1"/>
</dbReference>
<feature type="binding site" evidence="3">
    <location>
        <position position="235"/>
    </location>
    <ligand>
        <name>ATP</name>
        <dbReference type="ChEBI" id="CHEBI:30616"/>
    </ligand>
</feature>
<dbReference type="InterPro" id="IPR017441">
    <property type="entry name" value="Protein_kinase_ATP_BS"/>
</dbReference>
<feature type="region of interest" description="Disordered" evidence="4">
    <location>
        <begin position="551"/>
        <end position="580"/>
    </location>
</feature>
<keyword evidence="7" id="KW-1185">Reference proteome</keyword>
<dbReference type="GO" id="GO:0005524">
    <property type="term" value="F:ATP binding"/>
    <property type="evidence" value="ECO:0007669"/>
    <property type="project" value="UniProtKB-UniRule"/>
</dbReference>
<dbReference type="SUPFAM" id="SSF56112">
    <property type="entry name" value="Protein kinase-like (PK-like)"/>
    <property type="match status" value="1"/>
</dbReference>
<dbReference type="Pfam" id="PF00069">
    <property type="entry name" value="Pkinase"/>
    <property type="match status" value="1"/>
</dbReference>
<dbReference type="PANTHER" id="PTHR44167">
    <property type="entry name" value="OVARIAN-SPECIFIC SERINE/THREONINE-PROTEIN KINASE LOK-RELATED"/>
    <property type="match status" value="1"/>
</dbReference>
<keyword evidence="1 3" id="KW-0547">Nucleotide-binding</keyword>
<dbReference type="AlphaFoldDB" id="A0AAE0JTB1"/>
<dbReference type="PROSITE" id="PS00108">
    <property type="entry name" value="PROTEIN_KINASE_ST"/>
    <property type="match status" value="1"/>
</dbReference>
<name>A0AAE0JTB1_9PEZI</name>
<dbReference type="EMBL" id="JAULSN010000011">
    <property type="protein sequence ID" value="KAK3361424.1"/>
    <property type="molecule type" value="Genomic_DNA"/>
</dbReference>
<dbReference type="PROSITE" id="PS00107">
    <property type="entry name" value="PROTEIN_KINASE_ATP"/>
    <property type="match status" value="1"/>
</dbReference>
<dbReference type="PANTHER" id="PTHR44167:SF24">
    <property type="entry name" value="SERINE_THREONINE-PROTEIN KINASE CHK2"/>
    <property type="match status" value="1"/>
</dbReference>
<sequence length="580" mass="64813">MARPAHPDTLFHLEPEDDSTRAAVLRHPRNAPFISTSSEGKPAVEIGYHVCSRPCGGQVLARLGSDTDLILPGKTISKIHIAFEVHPVTHAILISVRTTNRKSVQVSPWGFRQDGEFRQLVLIPGTRYKIVVGDQNYARPFRFSIRWRLDLPAPAVQLAVDGGFKAAEARGRPNYLNTDDPTKLEIGSYYVTRLPSGVVGNCVRFAELGNRLGAGTYGQVYQSIDIDSSLYIAAKVVEPNGEREIQNLHREIKTLQELSHPNIIEFLGYAGFDPTDQDQHRQKVHIYMPLRDGSLRKLRDSDDVDQDQKMAALNNMTYQMLCALDYLSSKGLCHRDVKPDNILFDINEDQTFKFQLADFGLAKHQAHAQTMCGTKIYSAPEVHSGNYGLPTYKQSPKMDVWSLYVTMLTMMPEANFHEETLVHSPYPTTLAFVRHNVAILTPGFSPMARENPDLRASAAQMLVKIYGGKGLTTQRRRVRDIPPEALELTPAITGPSTPTVPATGYDIAQQQSTMPSTSYYYGLAAAPSAESSQLPVRRPVDADMVPSVMAARERELERERERWSNLRSRQGPDPMDIDDL</sequence>
<dbReference type="SMART" id="SM00220">
    <property type="entry name" value="S_TKc"/>
    <property type="match status" value="1"/>
</dbReference>
<feature type="domain" description="Protein kinase" evidence="5">
    <location>
        <begin position="206"/>
        <end position="467"/>
    </location>
</feature>
<dbReference type="InterPro" id="IPR011009">
    <property type="entry name" value="Kinase-like_dom_sf"/>
</dbReference>
<dbReference type="Proteomes" id="UP001287356">
    <property type="component" value="Unassembled WGS sequence"/>
</dbReference>
<organism evidence="6 7">
    <name type="scientific">Lasiosphaeria ovina</name>
    <dbReference type="NCBI Taxonomy" id="92902"/>
    <lineage>
        <taxon>Eukaryota</taxon>
        <taxon>Fungi</taxon>
        <taxon>Dikarya</taxon>
        <taxon>Ascomycota</taxon>
        <taxon>Pezizomycotina</taxon>
        <taxon>Sordariomycetes</taxon>
        <taxon>Sordariomycetidae</taxon>
        <taxon>Sordariales</taxon>
        <taxon>Lasiosphaeriaceae</taxon>
        <taxon>Lasiosphaeria</taxon>
    </lineage>
</organism>
<evidence type="ECO:0000259" key="5">
    <source>
        <dbReference type="PROSITE" id="PS50011"/>
    </source>
</evidence>
<keyword evidence="6" id="KW-0808">Transferase</keyword>
<evidence type="ECO:0000256" key="4">
    <source>
        <dbReference type="SAM" id="MobiDB-lite"/>
    </source>
</evidence>
<accession>A0AAE0JTB1</accession>
<dbReference type="InterPro" id="IPR000719">
    <property type="entry name" value="Prot_kinase_dom"/>
</dbReference>
<comment type="caution">
    <text evidence="6">The sequence shown here is derived from an EMBL/GenBank/DDBJ whole genome shotgun (WGS) entry which is preliminary data.</text>
</comment>
<dbReference type="GO" id="GO:0044773">
    <property type="term" value="P:mitotic DNA damage checkpoint signaling"/>
    <property type="evidence" value="ECO:0007669"/>
    <property type="project" value="TreeGrafter"/>
</dbReference>
<feature type="compositionally biased region" description="Basic and acidic residues" evidence="4">
    <location>
        <begin position="551"/>
        <end position="564"/>
    </location>
</feature>
<reference evidence="6" key="2">
    <citation type="submission" date="2023-06" db="EMBL/GenBank/DDBJ databases">
        <authorList>
            <consortium name="Lawrence Berkeley National Laboratory"/>
            <person name="Haridas S."/>
            <person name="Hensen N."/>
            <person name="Bonometti L."/>
            <person name="Westerberg I."/>
            <person name="Brannstrom I.O."/>
            <person name="Guillou S."/>
            <person name="Cros-Aarteil S."/>
            <person name="Calhoun S."/>
            <person name="Kuo A."/>
            <person name="Mondo S."/>
            <person name="Pangilinan J."/>
            <person name="Riley R."/>
            <person name="Labutti K."/>
            <person name="Andreopoulos B."/>
            <person name="Lipzen A."/>
            <person name="Chen C."/>
            <person name="Yanf M."/>
            <person name="Daum C."/>
            <person name="Ng V."/>
            <person name="Clum A."/>
            <person name="Steindorff A."/>
            <person name="Ohm R."/>
            <person name="Martin F."/>
            <person name="Silar P."/>
            <person name="Natvig D."/>
            <person name="Lalanne C."/>
            <person name="Gautier V."/>
            <person name="Ament-Velasquez S.L."/>
            <person name="Kruys A."/>
            <person name="Hutchinson M.I."/>
            <person name="Powell A.J."/>
            <person name="Barry K."/>
            <person name="Miller A.N."/>
            <person name="Grigoriev I.V."/>
            <person name="Debuchy R."/>
            <person name="Gladieux P."/>
            <person name="Thoren M.H."/>
            <person name="Johannesson H."/>
        </authorList>
    </citation>
    <scope>NUCLEOTIDE SEQUENCE</scope>
    <source>
        <strain evidence="6">CBS 958.72</strain>
    </source>
</reference>